<name>A0A8T2RE09_CERRI</name>
<dbReference type="PANTHER" id="PTHR47990">
    <property type="entry name" value="2-OXOGLUTARATE (2OG) AND FE(II)-DEPENDENT OXYGENASE SUPERFAMILY PROTEIN-RELATED"/>
    <property type="match status" value="1"/>
</dbReference>
<evidence type="ECO:0000313" key="6">
    <source>
        <dbReference type="Proteomes" id="UP000825935"/>
    </source>
</evidence>
<dbReference type="Pfam" id="PF03171">
    <property type="entry name" value="2OG-FeII_Oxy"/>
    <property type="match status" value="1"/>
</dbReference>
<gene>
    <name evidence="5" type="ORF">KP509_28G053400</name>
</gene>
<dbReference type="Gene3D" id="2.60.120.330">
    <property type="entry name" value="B-lactam Antibiotic, Isopenicillin N Synthase, Chain"/>
    <property type="match status" value="1"/>
</dbReference>
<dbReference type="Proteomes" id="UP000825935">
    <property type="component" value="Chromosome 28"/>
</dbReference>
<keyword evidence="2 3" id="KW-0408">Iron</keyword>
<dbReference type="EMBL" id="CM035433">
    <property type="protein sequence ID" value="KAH7294034.1"/>
    <property type="molecule type" value="Genomic_DNA"/>
</dbReference>
<evidence type="ECO:0000256" key="1">
    <source>
        <dbReference type="ARBA" id="ARBA00022723"/>
    </source>
</evidence>
<evidence type="ECO:0000256" key="2">
    <source>
        <dbReference type="ARBA" id="ARBA00023004"/>
    </source>
</evidence>
<dbReference type="InterPro" id="IPR044861">
    <property type="entry name" value="IPNS-like_FE2OG_OXY"/>
</dbReference>
<dbReference type="GO" id="GO:0046872">
    <property type="term" value="F:metal ion binding"/>
    <property type="evidence" value="ECO:0007669"/>
    <property type="project" value="UniProtKB-KW"/>
</dbReference>
<evidence type="ECO:0000313" key="5">
    <source>
        <dbReference type="EMBL" id="KAH7294034.1"/>
    </source>
</evidence>
<keyword evidence="6" id="KW-1185">Reference proteome</keyword>
<protein>
    <recommendedName>
        <fullName evidence="4">Fe2OG dioxygenase domain-containing protein</fullName>
    </recommendedName>
</protein>
<dbReference type="InterPro" id="IPR026992">
    <property type="entry name" value="DIOX_N"/>
</dbReference>
<accession>A0A8T2RE09</accession>
<dbReference type="SUPFAM" id="SSF51197">
    <property type="entry name" value="Clavaminate synthase-like"/>
    <property type="match status" value="1"/>
</dbReference>
<keyword evidence="3" id="KW-0560">Oxidoreductase</keyword>
<dbReference type="InterPro" id="IPR027443">
    <property type="entry name" value="IPNS-like_sf"/>
</dbReference>
<sequence>MEMEDARIAVPSCLEGTQLKSSDFIWPESDRPYTSFFPSQDPAMAVGFSNEIQQRKDLEFPEVDLSLPDEEILSILRCAASSWGFFRVRNHGIPQDLFESIARHASDFFGLQLSEKRAISRVPPLPLGYTSIERSSDIKSWSEALHLMPGRDKICSLLHQVPSFREPHSFSSDVDKYFSLVGALANRIIRLLFQGLQVDAEQVDAVFNSIESSTLRINYYPACPVADFTYGSPPHKDYGGLAILHQDDVGGLEVLKDGCWVPVLPVKGCLIVNVGELIQIVSNGRFPSVLHRSLVKCSQSRLSFVFFYFPSDDTWIGPIPKLITEDCPAKYKSFYMRDYKSVFGKAQKAHQSPSLFFQELTN</sequence>
<proteinExistence type="inferred from homology"/>
<evidence type="ECO:0000259" key="4">
    <source>
        <dbReference type="PROSITE" id="PS51471"/>
    </source>
</evidence>
<organism evidence="5 6">
    <name type="scientific">Ceratopteris richardii</name>
    <name type="common">Triangle waterfern</name>
    <dbReference type="NCBI Taxonomy" id="49495"/>
    <lineage>
        <taxon>Eukaryota</taxon>
        <taxon>Viridiplantae</taxon>
        <taxon>Streptophyta</taxon>
        <taxon>Embryophyta</taxon>
        <taxon>Tracheophyta</taxon>
        <taxon>Polypodiopsida</taxon>
        <taxon>Polypodiidae</taxon>
        <taxon>Polypodiales</taxon>
        <taxon>Pteridineae</taxon>
        <taxon>Pteridaceae</taxon>
        <taxon>Parkerioideae</taxon>
        <taxon>Ceratopteris</taxon>
    </lineage>
</organism>
<dbReference type="InterPro" id="IPR050231">
    <property type="entry name" value="Iron_ascorbate_oxido_reductase"/>
</dbReference>
<dbReference type="InterPro" id="IPR005123">
    <property type="entry name" value="Oxoglu/Fe-dep_dioxygenase_dom"/>
</dbReference>
<reference evidence="5" key="1">
    <citation type="submission" date="2021-08" db="EMBL/GenBank/DDBJ databases">
        <title>WGS assembly of Ceratopteris richardii.</title>
        <authorList>
            <person name="Marchant D.B."/>
            <person name="Chen G."/>
            <person name="Jenkins J."/>
            <person name="Shu S."/>
            <person name="Leebens-Mack J."/>
            <person name="Grimwood J."/>
            <person name="Schmutz J."/>
            <person name="Soltis P."/>
            <person name="Soltis D."/>
            <person name="Chen Z.-H."/>
        </authorList>
    </citation>
    <scope>NUCLEOTIDE SEQUENCE</scope>
    <source>
        <strain evidence="5">Whitten #5841</strain>
        <tissue evidence="5">Leaf</tissue>
    </source>
</reference>
<comment type="similarity">
    <text evidence="3">Belongs to the iron/ascorbate-dependent oxidoreductase family.</text>
</comment>
<evidence type="ECO:0000256" key="3">
    <source>
        <dbReference type="RuleBase" id="RU003682"/>
    </source>
</evidence>
<feature type="domain" description="Fe2OG dioxygenase" evidence="4">
    <location>
        <begin position="211"/>
        <end position="310"/>
    </location>
</feature>
<keyword evidence="1 3" id="KW-0479">Metal-binding</keyword>
<dbReference type="AlphaFoldDB" id="A0A8T2RE09"/>
<dbReference type="GO" id="GO:0016491">
    <property type="term" value="F:oxidoreductase activity"/>
    <property type="evidence" value="ECO:0007669"/>
    <property type="project" value="UniProtKB-KW"/>
</dbReference>
<comment type="caution">
    <text evidence="5">The sequence shown here is derived from an EMBL/GenBank/DDBJ whole genome shotgun (WGS) entry which is preliminary data.</text>
</comment>
<dbReference type="PROSITE" id="PS51471">
    <property type="entry name" value="FE2OG_OXY"/>
    <property type="match status" value="1"/>
</dbReference>
<dbReference type="Pfam" id="PF14226">
    <property type="entry name" value="DIOX_N"/>
    <property type="match status" value="1"/>
</dbReference>
<dbReference type="OrthoDB" id="288590at2759"/>